<dbReference type="Pfam" id="PF13419">
    <property type="entry name" value="HAD_2"/>
    <property type="match status" value="1"/>
</dbReference>
<comment type="cofactor">
    <cofactor evidence="1">
        <name>Mg(2+)</name>
        <dbReference type="ChEBI" id="CHEBI:18420"/>
    </cofactor>
</comment>
<dbReference type="InterPro" id="IPR006439">
    <property type="entry name" value="HAD-SF_hydro_IA"/>
</dbReference>
<gene>
    <name evidence="5" type="ORF">HNQ94_000763</name>
</gene>
<keyword evidence="6" id="KW-1185">Reference proteome</keyword>
<dbReference type="InterPro" id="IPR051400">
    <property type="entry name" value="HAD-like_hydrolase"/>
</dbReference>
<name>A0A841Q324_9BACI</name>
<evidence type="ECO:0000313" key="5">
    <source>
        <dbReference type="EMBL" id="MBB6452318.1"/>
    </source>
</evidence>
<dbReference type="GO" id="GO:0016791">
    <property type="term" value="F:phosphatase activity"/>
    <property type="evidence" value="ECO:0007669"/>
    <property type="project" value="TreeGrafter"/>
</dbReference>
<dbReference type="InterPro" id="IPR023214">
    <property type="entry name" value="HAD_sf"/>
</dbReference>
<comment type="caution">
    <text evidence="5">The sequence shown here is derived from an EMBL/GenBank/DDBJ whole genome shotgun (WGS) entry which is preliminary data.</text>
</comment>
<dbReference type="InterPro" id="IPR006549">
    <property type="entry name" value="HAD-SF_hydro_IIIA"/>
</dbReference>
<dbReference type="SUPFAM" id="SSF56784">
    <property type="entry name" value="HAD-like"/>
    <property type="match status" value="1"/>
</dbReference>
<dbReference type="SFLD" id="SFLDS00003">
    <property type="entry name" value="Haloacid_Dehalogenase"/>
    <property type="match status" value="1"/>
</dbReference>
<dbReference type="SFLD" id="SFLDG01135">
    <property type="entry name" value="C1.5.6:_HAD__Beta-PGM__Phospha"/>
    <property type="match status" value="1"/>
</dbReference>
<accession>A0A841Q324</accession>
<keyword evidence="2" id="KW-0479">Metal-binding</keyword>
<protein>
    <submittedName>
        <fullName evidence="5">Putative hydrolase of the HAD superfamily</fullName>
    </submittedName>
</protein>
<evidence type="ECO:0000256" key="2">
    <source>
        <dbReference type="ARBA" id="ARBA00022723"/>
    </source>
</evidence>
<dbReference type="PANTHER" id="PTHR46470:SF2">
    <property type="entry name" value="GLYCERALDEHYDE 3-PHOSPHATE PHOSPHATASE"/>
    <property type="match status" value="1"/>
</dbReference>
<dbReference type="Proteomes" id="UP000581688">
    <property type="component" value="Unassembled WGS sequence"/>
</dbReference>
<dbReference type="InterPro" id="IPR041492">
    <property type="entry name" value="HAD_2"/>
</dbReference>
<dbReference type="PRINTS" id="PR00413">
    <property type="entry name" value="HADHALOGNASE"/>
</dbReference>
<dbReference type="Gene3D" id="1.10.150.520">
    <property type="match status" value="1"/>
</dbReference>
<keyword evidence="4" id="KW-0460">Magnesium</keyword>
<dbReference type="GO" id="GO:0044281">
    <property type="term" value="P:small molecule metabolic process"/>
    <property type="evidence" value="ECO:0007669"/>
    <property type="project" value="UniProtKB-ARBA"/>
</dbReference>
<organism evidence="5 6">
    <name type="scientific">Salirhabdus euzebyi</name>
    <dbReference type="NCBI Taxonomy" id="394506"/>
    <lineage>
        <taxon>Bacteria</taxon>
        <taxon>Bacillati</taxon>
        <taxon>Bacillota</taxon>
        <taxon>Bacilli</taxon>
        <taxon>Bacillales</taxon>
        <taxon>Bacillaceae</taxon>
        <taxon>Salirhabdus</taxon>
    </lineage>
</organism>
<reference evidence="5 6" key="1">
    <citation type="submission" date="2020-08" db="EMBL/GenBank/DDBJ databases">
        <title>Genomic Encyclopedia of Type Strains, Phase IV (KMG-IV): sequencing the most valuable type-strain genomes for metagenomic binning, comparative biology and taxonomic classification.</title>
        <authorList>
            <person name="Goeker M."/>
        </authorList>
    </citation>
    <scope>NUCLEOTIDE SEQUENCE [LARGE SCALE GENOMIC DNA]</scope>
    <source>
        <strain evidence="5 6">DSM 19612</strain>
    </source>
</reference>
<dbReference type="InterPro" id="IPR036412">
    <property type="entry name" value="HAD-like_sf"/>
</dbReference>
<evidence type="ECO:0000256" key="1">
    <source>
        <dbReference type="ARBA" id="ARBA00001946"/>
    </source>
</evidence>
<dbReference type="PANTHER" id="PTHR46470">
    <property type="entry name" value="N-ACYLNEURAMINATE-9-PHOSPHATASE"/>
    <property type="match status" value="1"/>
</dbReference>
<evidence type="ECO:0000256" key="3">
    <source>
        <dbReference type="ARBA" id="ARBA00022801"/>
    </source>
</evidence>
<evidence type="ECO:0000313" key="6">
    <source>
        <dbReference type="Proteomes" id="UP000581688"/>
    </source>
</evidence>
<dbReference type="SFLD" id="SFLDG01129">
    <property type="entry name" value="C1.5:_HAD__Beta-PGM__Phosphata"/>
    <property type="match status" value="1"/>
</dbReference>
<dbReference type="NCBIfam" id="TIGR01549">
    <property type="entry name" value="HAD-SF-IA-v1"/>
    <property type="match status" value="1"/>
</dbReference>
<dbReference type="RefSeq" id="WP_174495012.1">
    <property type="nucleotide sequence ID" value="NZ_CADDWK010000002.1"/>
</dbReference>
<dbReference type="GO" id="GO:0046872">
    <property type="term" value="F:metal ion binding"/>
    <property type="evidence" value="ECO:0007669"/>
    <property type="project" value="UniProtKB-KW"/>
</dbReference>
<dbReference type="NCBIfam" id="TIGR01662">
    <property type="entry name" value="HAD-SF-IIIA"/>
    <property type="match status" value="1"/>
</dbReference>
<dbReference type="NCBIfam" id="TIGR01509">
    <property type="entry name" value="HAD-SF-IA-v3"/>
    <property type="match status" value="1"/>
</dbReference>
<keyword evidence="3 5" id="KW-0378">Hydrolase</keyword>
<evidence type="ECO:0000256" key="4">
    <source>
        <dbReference type="ARBA" id="ARBA00022842"/>
    </source>
</evidence>
<dbReference type="Gene3D" id="3.40.50.1000">
    <property type="entry name" value="HAD superfamily/HAD-like"/>
    <property type="match status" value="1"/>
</dbReference>
<dbReference type="EMBL" id="JACHGH010000002">
    <property type="protein sequence ID" value="MBB6452318.1"/>
    <property type="molecule type" value="Genomic_DNA"/>
</dbReference>
<sequence>MIKAVFFDLDGTLLDRDSSLSHFISSQYERFYEHFSHIDKETFMTKFIDLDCNGYLWKDVVYQELIKQFNVENLTIEQLLADYIHMFPEHCIPFPNVKRLLAGLKKKGIKIGIITNGKELFQQKNIDSLQINTFFDSVLISEKEGLRKPDPRIFQKGLTDLNVKAEEALFIGDHIENDVYGAQQVGMLGIWKRNNKEQRSIVSHYIDDLMEVLTYCDESLYV</sequence>
<dbReference type="AlphaFoldDB" id="A0A841Q324"/>
<proteinExistence type="predicted"/>